<reference evidence="1" key="1">
    <citation type="submission" date="2014-11" db="EMBL/GenBank/DDBJ databases">
        <authorList>
            <person name="Amaro Gonzalez C."/>
        </authorList>
    </citation>
    <scope>NUCLEOTIDE SEQUENCE</scope>
</reference>
<organism evidence="1">
    <name type="scientific">Anguilla anguilla</name>
    <name type="common">European freshwater eel</name>
    <name type="synonym">Muraena anguilla</name>
    <dbReference type="NCBI Taxonomy" id="7936"/>
    <lineage>
        <taxon>Eukaryota</taxon>
        <taxon>Metazoa</taxon>
        <taxon>Chordata</taxon>
        <taxon>Craniata</taxon>
        <taxon>Vertebrata</taxon>
        <taxon>Euteleostomi</taxon>
        <taxon>Actinopterygii</taxon>
        <taxon>Neopterygii</taxon>
        <taxon>Teleostei</taxon>
        <taxon>Anguilliformes</taxon>
        <taxon>Anguillidae</taxon>
        <taxon>Anguilla</taxon>
    </lineage>
</organism>
<name>A0A0E9WFX8_ANGAN</name>
<accession>A0A0E9WFX8</accession>
<dbReference type="AlphaFoldDB" id="A0A0E9WFX8"/>
<proteinExistence type="predicted"/>
<sequence length="23" mass="2564">METISFCSSLSWSPCTACYATFK</sequence>
<reference evidence="1" key="2">
    <citation type="journal article" date="2015" name="Fish Shellfish Immunol.">
        <title>Early steps in the European eel (Anguilla anguilla)-Vibrio vulnificus interaction in the gills: Role of the RtxA13 toxin.</title>
        <authorList>
            <person name="Callol A."/>
            <person name="Pajuelo D."/>
            <person name="Ebbesson L."/>
            <person name="Teles M."/>
            <person name="MacKenzie S."/>
            <person name="Amaro C."/>
        </authorList>
    </citation>
    <scope>NUCLEOTIDE SEQUENCE</scope>
</reference>
<dbReference type="EMBL" id="GBXM01020092">
    <property type="protein sequence ID" value="JAH88485.1"/>
    <property type="molecule type" value="Transcribed_RNA"/>
</dbReference>
<protein>
    <submittedName>
        <fullName evidence="1">Uncharacterized protein</fullName>
    </submittedName>
</protein>
<evidence type="ECO:0000313" key="1">
    <source>
        <dbReference type="EMBL" id="JAH88485.1"/>
    </source>
</evidence>